<reference evidence="1" key="2">
    <citation type="submission" date="2023-06" db="EMBL/GenBank/DDBJ databases">
        <authorList>
            <consortium name="Lawrence Berkeley National Laboratory"/>
            <person name="Haridas S."/>
            <person name="Hensen N."/>
            <person name="Bonometti L."/>
            <person name="Westerberg I."/>
            <person name="Brannstrom I.O."/>
            <person name="Guillou S."/>
            <person name="Cros-Aarteil S."/>
            <person name="Calhoun S."/>
            <person name="Kuo A."/>
            <person name="Mondo S."/>
            <person name="Pangilinan J."/>
            <person name="Riley R."/>
            <person name="LaButti K."/>
            <person name="Andreopoulos B."/>
            <person name="Lipzen A."/>
            <person name="Chen C."/>
            <person name="Yanf M."/>
            <person name="Daum C."/>
            <person name="Ng V."/>
            <person name="Clum A."/>
            <person name="Steindorff A."/>
            <person name="Ohm R."/>
            <person name="Martin F."/>
            <person name="Silar P."/>
            <person name="Natvig D."/>
            <person name="Lalanne C."/>
            <person name="Gautier V."/>
            <person name="Ament-velasquez S.L."/>
            <person name="Kruys A."/>
            <person name="Hutchinson M.I."/>
            <person name="Powell A.J."/>
            <person name="Barry K."/>
            <person name="Miller A.N."/>
            <person name="Grigoriev I.V."/>
            <person name="Debuchy R."/>
            <person name="Gladieux P."/>
            <person name="Thoren M.H."/>
            <person name="Johannesson H."/>
        </authorList>
    </citation>
    <scope>NUCLEOTIDE SEQUENCE</scope>
    <source>
        <strain evidence="1">CBS 232.78</strain>
    </source>
</reference>
<keyword evidence="2" id="KW-1185">Reference proteome</keyword>
<evidence type="ECO:0000313" key="2">
    <source>
        <dbReference type="Proteomes" id="UP001285441"/>
    </source>
</evidence>
<comment type="caution">
    <text evidence="1">The sequence shown here is derived from an EMBL/GenBank/DDBJ whole genome shotgun (WGS) entry which is preliminary data.</text>
</comment>
<name>A0AAE0U8J6_9PEZI</name>
<organism evidence="1 2">
    <name type="scientific">Podospora didyma</name>
    <dbReference type="NCBI Taxonomy" id="330526"/>
    <lineage>
        <taxon>Eukaryota</taxon>
        <taxon>Fungi</taxon>
        <taxon>Dikarya</taxon>
        <taxon>Ascomycota</taxon>
        <taxon>Pezizomycotina</taxon>
        <taxon>Sordariomycetes</taxon>
        <taxon>Sordariomycetidae</taxon>
        <taxon>Sordariales</taxon>
        <taxon>Podosporaceae</taxon>
        <taxon>Podospora</taxon>
    </lineage>
</organism>
<dbReference type="AlphaFoldDB" id="A0AAE0U8J6"/>
<protein>
    <submittedName>
        <fullName evidence="1">Uncharacterized protein</fullName>
    </submittedName>
</protein>
<accession>A0AAE0U8J6</accession>
<proteinExistence type="predicted"/>
<dbReference type="Proteomes" id="UP001285441">
    <property type="component" value="Unassembled WGS sequence"/>
</dbReference>
<dbReference type="EMBL" id="JAULSW010000001">
    <property type="protein sequence ID" value="KAK3394762.1"/>
    <property type="molecule type" value="Genomic_DNA"/>
</dbReference>
<sequence>MQVRVFLRYANRRPLSGGICEHPSFLAQKKHRLSSPVAQQSSWGIGTLQITLSQSPPAAALSVSPIPHPRLYLFQSATVLIMDICRLPGIGSNKTRLLAVESFVQQPFRAFSRLLCEGILYSVELARGLASTATLATDIFDLSFHMLSVGQRVYARKLIKGGIDLPSLARSGGLLKIFVCIPCSPTATSDQLSMSSLLLALGPLFCPRD</sequence>
<reference evidence="1" key="1">
    <citation type="journal article" date="2023" name="Mol. Phylogenet. Evol.">
        <title>Genome-scale phylogeny and comparative genomics of the fungal order Sordariales.</title>
        <authorList>
            <person name="Hensen N."/>
            <person name="Bonometti L."/>
            <person name="Westerberg I."/>
            <person name="Brannstrom I.O."/>
            <person name="Guillou S."/>
            <person name="Cros-Aarteil S."/>
            <person name="Calhoun S."/>
            <person name="Haridas S."/>
            <person name="Kuo A."/>
            <person name="Mondo S."/>
            <person name="Pangilinan J."/>
            <person name="Riley R."/>
            <person name="LaButti K."/>
            <person name="Andreopoulos B."/>
            <person name="Lipzen A."/>
            <person name="Chen C."/>
            <person name="Yan M."/>
            <person name="Daum C."/>
            <person name="Ng V."/>
            <person name="Clum A."/>
            <person name="Steindorff A."/>
            <person name="Ohm R.A."/>
            <person name="Martin F."/>
            <person name="Silar P."/>
            <person name="Natvig D.O."/>
            <person name="Lalanne C."/>
            <person name="Gautier V."/>
            <person name="Ament-Velasquez S.L."/>
            <person name="Kruys A."/>
            <person name="Hutchinson M.I."/>
            <person name="Powell A.J."/>
            <person name="Barry K."/>
            <person name="Miller A.N."/>
            <person name="Grigoriev I.V."/>
            <person name="Debuchy R."/>
            <person name="Gladieux P."/>
            <person name="Hiltunen Thoren M."/>
            <person name="Johannesson H."/>
        </authorList>
    </citation>
    <scope>NUCLEOTIDE SEQUENCE</scope>
    <source>
        <strain evidence="1">CBS 232.78</strain>
    </source>
</reference>
<gene>
    <name evidence="1" type="ORF">B0H63DRAFT_517857</name>
</gene>
<evidence type="ECO:0000313" key="1">
    <source>
        <dbReference type="EMBL" id="KAK3394762.1"/>
    </source>
</evidence>